<dbReference type="Gene3D" id="3.40.1440.10">
    <property type="entry name" value="GIY-YIG endonuclease"/>
    <property type="match status" value="1"/>
</dbReference>
<dbReference type="SUPFAM" id="SSF82771">
    <property type="entry name" value="GIY-YIG endonuclease"/>
    <property type="match status" value="1"/>
</dbReference>
<dbReference type="RefSeq" id="WP_280944855.1">
    <property type="nucleotide sequence ID" value="NZ_CP123771.1"/>
</dbReference>
<protein>
    <submittedName>
        <fullName evidence="2">GIY-YIG nuclease family protein</fullName>
    </submittedName>
</protein>
<keyword evidence="3" id="KW-1185">Reference proteome</keyword>
<gene>
    <name evidence="2" type="ORF">QCD61_11125</name>
</gene>
<dbReference type="InterPro" id="IPR000305">
    <property type="entry name" value="GIY-YIG_endonuc"/>
</dbReference>
<organism evidence="2 3">
    <name type="scientific">Pseudomonas viciae</name>
    <dbReference type="NCBI Taxonomy" id="2505979"/>
    <lineage>
        <taxon>Bacteria</taxon>
        <taxon>Pseudomonadati</taxon>
        <taxon>Pseudomonadota</taxon>
        <taxon>Gammaproteobacteria</taxon>
        <taxon>Pseudomonadales</taxon>
        <taxon>Pseudomonadaceae</taxon>
        <taxon>Pseudomonas</taxon>
    </lineage>
</organism>
<dbReference type="InterPro" id="IPR035901">
    <property type="entry name" value="GIY-YIG_endonuc_sf"/>
</dbReference>
<name>A0ABY8PK74_9PSED</name>
<dbReference type="Proteomes" id="UP001227386">
    <property type="component" value="Chromosome"/>
</dbReference>
<dbReference type="EMBL" id="CP123771">
    <property type="protein sequence ID" value="WGO95605.1"/>
    <property type="molecule type" value="Genomic_DNA"/>
</dbReference>
<reference evidence="2 3" key="1">
    <citation type="journal article" date="2012" name="Appl. Soil Ecol.">
        <title>Isolation and characterization of new plant growth-promoting bacterial endophytes.</title>
        <authorList>
            <person name="Rashid S."/>
            <person name="Charles T.C."/>
            <person name="Glick B.R."/>
        </authorList>
    </citation>
    <scope>NUCLEOTIDE SEQUENCE [LARGE SCALE GENOMIC DNA]</scope>
    <source>
        <strain evidence="2 3">YsS1</strain>
    </source>
</reference>
<evidence type="ECO:0000313" key="3">
    <source>
        <dbReference type="Proteomes" id="UP001227386"/>
    </source>
</evidence>
<dbReference type="Pfam" id="PF01541">
    <property type="entry name" value="GIY-YIG"/>
    <property type="match status" value="1"/>
</dbReference>
<feature type="domain" description="GIY-YIG" evidence="1">
    <location>
        <begin position="7"/>
        <end position="40"/>
    </location>
</feature>
<evidence type="ECO:0000313" key="2">
    <source>
        <dbReference type="EMBL" id="WGO95605.1"/>
    </source>
</evidence>
<accession>A0ABY8PK74</accession>
<evidence type="ECO:0000259" key="1">
    <source>
        <dbReference type="Pfam" id="PF01541"/>
    </source>
</evidence>
<dbReference type="CDD" id="cd00719">
    <property type="entry name" value="GIY-YIG_SF"/>
    <property type="match status" value="1"/>
</dbReference>
<sequence length="156" mass="18130">MSEEIRNWYIYILKLELNSWYVGTAKGLRSRLRSHGKKSPYSTLKKKGAVGYMESGLTGKRKATHLHTAFRSIGDCFWVTEIENTITVALGQKYGFDKVRGGSIIQPWNYELSDIEVKNLIRQFSCSDIRFKYKLNEINLTQEKPFVFPVTRRRNA</sequence>
<proteinExistence type="predicted"/>